<protein>
    <submittedName>
        <fullName evidence="3">Uncharacterized protein</fullName>
    </submittedName>
</protein>
<dbReference type="STRING" id="698492.A0A0E9NA43"/>
<reference evidence="3 4" key="2">
    <citation type="journal article" date="2014" name="J. Gen. Appl. Microbiol.">
        <title>The early diverging ascomycetous budding yeast Saitoella complicata has three histone deacetylases belonging to the Clr6, Hos2, and Rpd3 lineages.</title>
        <authorList>
            <person name="Nishida H."/>
            <person name="Matsumoto T."/>
            <person name="Kondo S."/>
            <person name="Hamamoto M."/>
            <person name="Yoshikawa H."/>
        </authorList>
    </citation>
    <scope>NUCLEOTIDE SEQUENCE [LARGE SCALE GENOMIC DNA]</scope>
    <source>
        <strain evidence="3 4">NRRL Y-17804</strain>
    </source>
</reference>
<feature type="compositionally biased region" description="Polar residues" evidence="1">
    <location>
        <begin position="215"/>
        <end position="224"/>
    </location>
</feature>
<evidence type="ECO:0000313" key="3">
    <source>
        <dbReference type="EMBL" id="GAO46699.1"/>
    </source>
</evidence>
<proteinExistence type="predicted"/>
<keyword evidence="2" id="KW-1133">Transmembrane helix</keyword>
<reference evidence="3 4" key="3">
    <citation type="journal article" date="2015" name="Genome Announc.">
        <title>Draft Genome Sequence of the Archiascomycetous Yeast Saitoella complicata.</title>
        <authorList>
            <person name="Yamauchi K."/>
            <person name="Kondo S."/>
            <person name="Hamamoto M."/>
            <person name="Takahashi Y."/>
            <person name="Ogura Y."/>
            <person name="Hayashi T."/>
            <person name="Nishida H."/>
        </authorList>
    </citation>
    <scope>NUCLEOTIDE SEQUENCE [LARGE SCALE GENOMIC DNA]</scope>
    <source>
        <strain evidence="3 4">NRRL Y-17804</strain>
    </source>
</reference>
<feature type="compositionally biased region" description="Low complexity" evidence="1">
    <location>
        <begin position="201"/>
        <end position="214"/>
    </location>
</feature>
<dbReference type="Proteomes" id="UP000033140">
    <property type="component" value="Unassembled WGS sequence"/>
</dbReference>
<evidence type="ECO:0000313" key="4">
    <source>
        <dbReference type="Proteomes" id="UP000033140"/>
    </source>
</evidence>
<gene>
    <name evidence="3" type="ORF">G7K_0923-t1</name>
</gene>
<dbReference type="Pfam" id="PF08293">
    <property type="entry name" value="MRP-S33"/>
    <property type="match status" value="1"/>
</dbReference>
<organism evidence="3 4">
    <name type="scientific">Saitoella complicata (strain BCRC 22490 / CBS 7301 / JCM 7358 / NBRC 10748 / NRRL Y-17804)</name>
    <dbReference type="NCBI Taxonomy" id="698492"/>
    <lineage>
        <taxon>Eukaryota</taxon>
        <taxon>Fungi</taxon>
        <taxon>Dikarya</taxon>
        <taxon>Ascomycota</taxon>
        <taxon>Taphrinomycotina</taxon>
        <taxon>Taphrinomycotina incertae sedis</taxon>
        <taxon>Saitoella</taxon>
    </lineage>
</organism>
<keyword evidence="2" id="KW-0472">Membrane</keyword>
<evidence type="ECO:0000256" key="2">
    <source>
        <dbReference type="SAM" id="Phobius"/>
    </source>
</evidence>
<name>A0A0E9NA43_SAICN</name>
<sequence>MLTSDRTYRTSQPRAKMVLVPPAMKRLHALQKSASQIFMTTFNPTNARTGNKILRQRLKGPTVSDYYVRTNITVAKFVRDFNKMRAGMIENGTVDERGIGNPMVNLAEEQRIKENEVYTEETWKGTPEEGTRKACDVRKEALTCDHYWEFHHLALLGIFFRFLLCLGYGMECVFSFWTLRRIPPVFVPHGTVMPITIELSSHSSPSYSRSVPQSTHTTPTLPQK</sequence>
<dbReference type="AlphaFoldDB" id="A0A0E9NA43"/>
<evidence type="ECO:0000256" key="1">
    <source>
        <dbReference type="SAM" id="MobiDB-lite"/>
    </source>
</evidence>
<dbReference type="InterPro" id="IPR013219">
    <property type="entry name" value="Ribosomal_mS33"/>
</dbReference>
<keyword evidence="4" id="KW-1185">Reference proteome</keyword>
<accession>A0A0E9NA43</accession>
<comment type="caution">
    <text evidence="3">The sequence shown here is derived from an EMBL/GenBank/DDBJ whole genome shotgun (WGS) entry which is preliminary data.</text>
</comment>
<keyword evidence="2" id="KW-0812">Transmembrane</keyword>
<feature type="transmembrane region" description="Helical" evidence="2">
    <location>
        <begin position="153"/>
        <end position="179"/>
    </location>
</feature>
<dbReference type="EMBL" id="BACD03000005">
    <property type="protein sequence ID" value="GAO46699.1"/>
    <property type="molecule type" value="Genomic_DNA"/>
</dbReference>
<feature type="region of interest" description="Disordered" evidence="1">
    <location>
        <begin position="201"/>
        <end position="224"/>
    </location>
</feature>
<reference evidence="3 4" key="1">
    <citation type="journal article" date="2011" name="J. Gen. Appl. Microbiol.">
        <title>Draft genome sequencing of the enigmatic yeast Saitoella complicata.</title>
        <authorList>
            <person name="Nishida H."/>
            <person name="Hamamoto M."/>
            <person name="Sugiyama J."/>
        </authorList>
    </citation>
    <scope>NUCLEOTIDE SEQUENCE [LARGE SCALE GENOMIC DNA]</scope>
    <source>
        <strain evidence="3 4">NRRL Y-17804</strain>
    </source>
</reference>